<protein>
    <submittedName>
        <fullName evidence="1">Uncharacterized protein</fullName>
    </submittedName>
</protein>
<reference evidence="1 2" key="1">
    <citation type="submission" date="2016-11" db="EMBL/GenBank/DDBJ databases">
        <title>Whole genomes of Flavobacteriaceae.</title>
        <authorList>
            <person name="Stine C."/>
            <person name="Li C."/>
            <person name="Tadesse D."/>
        </authorList>
    </citation>
    <scope>NUCLEOTIDE SEQUENCE [LARGE SCALE GENOMIC DNA]</scope>
    <source>
        <strain evidence="1 2">ATCC 19366</strain>
    </source>
</reference>
<proteinExistence type="predicted"/>
<evidence type="ECO:0000313" key="1">
    <source>
        <dbReference type="EMBL" id="OXB05822.1"/>
    </source>
</evidence>
<dbReference type="EMBL" id="MUHB01000007">
    <property type="protein sequence ID" value="OXB05822.1"/>
    <property type="molecule type" value="Genomic_DNA"/>
</dbReference>
<dbReference type="AlphaFoldDB" id="A0AB36P3B2"/>
<comment type="caution">
    <text evidence="1">The sequence shown here is derived from an EMBL/GenBank/DDBJ whole genome shotgun (WGS) entry which is preliminary data.</text>
</comment>
<accession>A0AB36P3B2</accession>
<dbReference type="Proteomes" id="UP000198431">
    <property type="component" value="Unassembled WGS sequence"/>
</dbReference>
<name>A0AB36P3B2_9FLAO</name>
<sequence length="65" mass="7675">MQIFFDNFSKDCVVLMFGFGDSKSIKKMLQISRISVKMSFNVCFFIRKIPIQINELGFYVNKLRI</sequence>
<evidence type="ECO:0000313" key="2">
    <source>
        <dbReference type="Proteomes" id="UP000198431"/>
    </source>
</evidence>
<gene>
    <name evidence="1" type="ORF">B0A72_07375</name>
</gene>
<organism evidence="1 2">
    <name type="scientific">Flavobacterium pectinovorum</name>
    <dbReference type="NCBI Taxonomy" id="29533"/>
    <lineage>
        <taxon>Bacteria</taxon>
        <taxon>Pseudomonadati</taxon>
        <taxon>Bacteroidota</taxon>
        <taxon>Flavobacteriia</taxon>
        <taxon>Flavobacteriales</taxon>
        <taxon>Flavobacteriaceae</taxon>
        <taxon>Flavobacterium</taxon>
    </lineage>
</organism>